<dbReference type="OMA" id="WATCRIN"/>
<proteinExistence type="inferred from homology"/>
<dbReference type="Proteomes" id="UP000039324">
    <property type="component" value="Unassembled WGS sequence"/>
</dbReference>
<dbReference type="PANTHER" id="PTHR31586">
    <property type="entry name" value="CYTOCHROME C OXIDASE PROTEIN 20"/>
    <property type="match status" value="1"/>
</dbReference>
<evidence type="ECO:0000256" key="6">
    <source>
        <dbReference type="ARBA" id="ARBA00022989"/>
    </source>
</evidence>
<dbReference type="EMBL" id="OVEO01000006">
    <property type="protein sequence ID" value="SPQ96911.1"/>
    <property type="molecule type" value="Genomic_DNA"/>
</dbReference>
<sequence length="123" mass="14155">MDARATQQSGSLPPSWLKVRGEMSMEKAPAYDPLDPMFSVKRMPCFRNACLWGIFTGLAMGAHRYRRTQSLWLATDRGIKTMLGMSLVTWVMCRRSFFERKAAIDSIMKRNEMNENQTKVVLD</sequence>
<dbReference type="EMBL" id="CDSF01000001">
    <property type="protein sequence ID" value="CEO94565.1"/>
    <property type="molecule type" value="Genomic_DNA"/>
</dbReference>
<dbReference type="Pfam" id="PF12597">
    <property type="entry name" value="Cox20"/>
    <property type="match status" value="1"/>
</dbReference>
<organism evidence="9 11">
    <name type="scientific">Plasmodiophora brassicae</name>
    <name type="common">Clubroot disease agent</name>
    <dbReference type="NCBI Taxonomy" id="37360"/>
    <lineage>
        <taxon>Eukaryota</taxon>
        <taxon>Sar</taxon>
        <taxon>Rhizaria</taxon>
        <taxon>Endomyxa</taxon>
        <taxon>Phytomyxea</taxon>
        <taxon>Plasmodiophorida</taxon>
        <taxon>Plasmodiophoridae</taxon>
        <taxon>Plasmodiophora</taxon>
    </lineage>
</organism>
<dbReference type="AlphaFoldDB" id="A0A0G4IHL0"/>
<evidence type="ECO:0000313" key="10">
    <source>
        <dbReference type="EMBL" id="SPQ96911.1"/>
    </source>
</evidence>
<evidence type="ECO:0000256" key="3">
    <source>
        <dbReference type="ARBA" id="ARBA00017689"/>
    </source>
</evidence>
<comment type="subcellular location">
    <subcellularLocation>
        <location evidence="1">Mitochondrion inner membrane</location>
    </subcellularLocation>
</comment>
<evidence type="ECO:0000256" key="2">
    <source>
        <dbReference type="ARBA" id="ARBA00009575"/>
    </source>
</evidence>
<evidence type="ECO:0000256" key="8">
    <source>
        <dbReference type="ARBA" id="ARBA00023136"/>
    </source>
</evidence>
<keyword evidence="7 10" id="KW-0496">Mitochondrion</keyword>
<protein>
    <recommendedName>
        <fullName evidence="3">Cytochrome c oxidase assembly protein COX20, mitochondrial</fullName>
    </recommendedName>
</protein>
<dbReference type="GO" id="GO:0005743">
    <property type="term" value="C:mitochondrial inner membrane"/>
    <property type="evidence" value="ECO:0007669"/>
    <property type="project" value="UniProtKB-SubCell"/>
</dbReference>
<reference evidence="10 12" key="2">
    <citation type="submission" date="2018-03" db="EMBL/GenBank/DDBJ databases">
        <authorList>
            <person name="Fogelqvist J."/>
        </authorList>
    </citation>
    <scope>NUCLEOTIDE SEQUENCE [LARGE SCALE GENOMIC DNA]</scope>
</reference>
<accession>A0A0G4IHL0</accession>
<dbReference type="Proteomes" id="UP000290189">
    <property type="component" value="Unassembled WGS sequence"/>
</dbReference>
<name>A0A0G4IHL0_PLABS</name>
<evidence type="ECO:0000256" key="4">
    <source>
        <dbReference type="ARBA" id="ARBA00022692"/>
    </source>
</evidence>
<evidence type="ECO:0000313" key="11">
    <source>
        <dbReference type="Proteomes" id="UP000039324"/>
    </source>
</evidence>
<gene>
    <name evidence="9" type="ORF">PBRA_000350</name>
    <name evidence="10" type="ORF">PLBR_LOCUS4126</name>
</gene>
<keyword evidence="4" id="KW-0812">Transmembrane</keyword>
<evidence type="ECO:0000313" key="12">
    <source>
        <dbReference type="Proteomes" id="UP000290189"/>
    </source>
</evidence>
<keyword evidence="5" id="KW-0999">Mitochondrion inner membrane</keyword>
<dbReference type="InterPro" id="IPR022533">
    <property type="entry name" value="Cox20"/>
</dbReference>
<reference evidence="9 11" key="1">
    <citation type="submission" date="2015-02" db="EMBL/GenBank/DDBJ databases">
        <authorList>
            <person name="Chooi Y.-H."/>
        </authorList>
    </citation>
    <scope>NUCLEOTIDE SEQUENCE [LARGE SCALE GENOMIC DNA]</scope>
    <source>
        <strain evidence="9">E3</strain>
    </source>
</reference>
<keyword evidence="8" id="KW-0472">Membrane</keyword>
<evidence type="ECO:0000313" key="9">
    <source>
        <dbReference type="EMBL" id="CEO94565.1"/>
    </source>
</evidence>
<dbReference type="GO" id="GO:0033617">
    <property type="term" value="P:mitochondrial respiratory chain complex IV assembly"/>
    <property type="evidence" value="ECO:0007669"/>
    <property type="project" value="InterPro"/>
</dbReference>
<evidence type="ECO:0000256" key="1">
    <source>
        <dbReference type="ARBA" id="ARBA00004273"/>
    </source>
</evidence>
<comment type="similarity">
    <text evidence="2">Belongs to the COX20 family.</text>
</comment>
<dbReference type="PANTHER" id="PTHR31586:SF1">
    <property type="entry name" value="CYTOCHROME C OXIDASE ASSEMBLY PROTEIN COX20, MITOCHONDRIAL"/>
    <property type="match status" value="1"/>
</dbReference>
<evidence type="ECO:0000256" key="5">
    <source>
        <dbReference type="ARBA" id="ARBA00022792"/>
    </source>
</evidence>
<keyword evidence="6" id="KW-1133">Transmembrane helix</keyword>
<geneLocation type="mitochondrion" evidence="10"/>
<evidence type="ECO:0000256" key="7">
    <source>
        <dbReference type="ARBA" id="ARBA00023128"/>
    </source>
</evidence>
<dbReference type="OrthoDB" id="14603at2759"/>
<keyword evidence="11" id="KW-1185">Reference proteome</keyword>